<evidence type="ECO:0000256" key="1">
    <source>
        <dbReference type="ARBA" id="ARBA00006890"/>
    </source>
</evidence>
<evidence type="ECO:0000256" key="5">
    <source>
        <dbReference type="ARBA" id="ARBA00022695"/>
    </source>
</evidence>
<organism evidence="11 12">
    <name type="scientific">Palleronia abyssalis</name>
    <dbReference type="NCBI Taxonomy" id="1501240"/>
    <lineage>
        <taxon>Bacteria</taxon>
        <taxon>Pseudomonadati</taxon>
        <taxon>Pseudomonadota</taxon>
        <taxon>Alphaproteobacteria</taxon>
        <taxon>Rhodobacterales</taxon>
        <taxon>Roseobacteraceae</taxon>
        <taxon>Palleronia</taxon>
    </lineage>
</organism>
<accession>A0A2R8BXG5</accession>
<dbReference type="SUPFAM" id="SSF53448">
    <property type="entry name" value="Nucleotide-diphospho-sugar transferases"/>
    <property type="match status" value="1"/>
</dbReference>
<dbReference type="PANTHER" id="PTHR43197">
    <property type="entry name" value="UTP--GLUCOSE-1-PHOSPHATE URIDYLYLTRANSFERASE"/>
    <property type="match status" value="1"/>
</dbReference>
<dbReference type="AlphaFoldDB" id="A0A2R8BXG5"/>
<dbReference type="GO" id="GO:0003983">
    <property type="term" value="F:UTP:glucose-1-phosphate uridylyltransferase activity"/>
    <property type="evidence" value="ECO:0007669"/>
    <property type="project" value="UniProtKB-EC"/>
</dbReference>
<dbReference type="PANTHER" id="PTHR43197:SF1">
    <property type="entry name" value="UTP--GLUCOSE-1-PHOSPHATE URIDYLYLTRANSFERASE"/>
    <property type="match status" value="1"/>
</dbReference>
<dbReference type="Pfam" id="PF00483">
    <property type="entry name" value="NTP_transferase"/>
    <property type="match status" value="1"/>
</dbReference>
<name>A0A2R8BXG5_9RHOB</name>
<comment type="catalytic activity">
    <reaction evidence="9">
        <text>alpha-D-glucose 1-phosphate + UTP + H(+) = UDP-alpha-D-glucose + diphosphate</text>
        <dbReference type="Rhea" id="RHEA:19889"/>
        <dbReference type="ChEBI" id="CHEBI:15378"/>
        <dbReference type="ChEBI" id="CHEBI:33019"/>
        <dbReference type="ChEBI" id="CHEBI:46398"/>
        <dbReference type="ChEBI" id="CHEBI:58601"/>
        <dbReference type="ChEBI" id="CHEBI:58885"/>
        <dbReference type="EC" id="2.7.7.9"/>
    </reaction>
</comment>
<protein>
    <recommendedName>
        <fullName evidence="3">UTP--glucose-1-phosphate uridylyltransferase</fullName>
        <ecNumber evidence="2">2.7.7.9</ecNumber>
    </recommendedName>
    <alternativeName>
        <fullName evidence="6">Alpha-D-glucosyl-1-phosphate uridylyltransferase</fullName>
    </alternativeName>
    <alternativeName>
        <fullName evidence="7">UDP-glucose pyrophosphorylase</fullName>
    </alternativeName>
    <alternativeName>
        <fullName evidence="8">Uridine diphosphoglucose pyrophosphorylase</fullName>
    </alternativeName>
</protein>
<dbReference type="InterPro" id="IPR029044">
    <property type="entry name" value="Nucleotide-diphossugar_trans"/>
</dbReference>
<dbReference type="OrthoDB" id="9803306at2"/>
<dbReference type="GO" id="GO:0006011">
    <property type="term" value="P:UDP-alpha-D-glucose metabolic process"/>
    <property type="evidence" value="ECO:0007669"/>
    <property type="project" value="InterPro"/>
</dbReference>
<keyword evidence="5 11" id="KW-0548">Nucleotidyltransferase</keyword>
<evidence type="ECO:0000256" key="7">
    <source>
        <dbReference type="ARBA" id="ARBA00031959"/>
    </source>
</evidence>
<reference evidence="11 12" key="1">
    <citation type="submission" date="2018-03" db="EMBL/GenBank/DDBJ databases">
        <authorList>
            <person name="Keele B.F."/>
        </authorList>
    </citation>
    <scope>NUCLEOTIDE SEQUENCE [LARGE SCALE GENOMIC DNA]</scope>
    <source>
        <strain evidence="11 12">CECT 8504</strain>
    </source>
</reference>
<feature type="domain" description="Nucleotidyl transferase" evidence="10">
    <location>
        <begin position="14"/>
        <end position="271"/>
    </location>
</feature>
<dbReference type="InterPro" id="IPR005771">
    <property type="entry name" value="GalU_uridylyltTrfase_bac/arc"/>
</dbReference>
<gene>
    <name evidence="11" type="primary">gtaB_2</name>
    <name evidence="11" type="ORF">PAA8504_02715</name>
</gene>
<dbReference type="EC" id="2.7.7.9" evidence="2"/>
<dbReference type="RefSeq" id="WP_108894689.1">
    <property type="nucleotide sequence ID" value="NZ_ONZF01000006.1"/>
</dbReference>
<keyword evidence="4 11" id="KW-0808">Transferase</keyword>
<evidence type="ECO:0000256" key="3">
    <source>
        <dbReference type="ARBA" id="ARBA00019048"/>
    </source>
</evidence>
<keyword evidence="12" id="KW-1185">Reference proteome</keyword>
<evidence type="ECO:0000259" key="10">
    <source>
        <dbReference type="Pfam" id="PF00483"/>
    </source>
</evidence>
<proteinExistence type="inferred from homology"/>
<evidence type="ECO:0000256" key="4">
    <source>
        <dbReference type="ARBA" id="ARBA00022679"/>
    </source>
</evidence>
<evidence type="ECO:0000313" key="11">
    <source>
        <dbReference type="EMBL" id="SPJ24874.1"/>
    </source>
</evidence>
<evidence type="ECO:0000256" key="9">
    <source>
        <dbReference type="ARBA" id="ARBA00048128"/>
    </source>
</evidence>
<dbReference type="Proteomes" id="UP000244912">
    <property type="component" value="Unassembled WGS sequence"/>
</dbReference>
<evidence type="ECO:0000256" key="8">
    <source>
        <dbReference type="ARBA" id="ARBA00032341"/>
    </source>
</evidence>
<evidence type="ECO:0000256" key="2">
    <source>
        <dbReference type="ARBA" id="ARBA00012415"/>
    </source>
</evidence>
<evidence type="ECO:0000256" key="6">
    <source>
        <dbReference type="ARBA" id="ARBA00031455"/>
    </source>
</evidence>
<evidence type="ECO:0000313" key="12">
    <source>
        <dbReference type="Proteomes" id="UP000244912"/>
    </source>
</evidence>
<dbReference type="Gene3D" id="3.90.550.10">
    <property type="entry name" value="Spore Coat Polysaccharide Biosynthesis Protein SpsA, Chain A"/>
    <property type="match status" value="1"/>
</dbReference>
<dbReference type="CDD" id="cd02541">
    <property type="entry name" value="UGPase_prokaryotic"/>
    <property type="match status" value="1"/>
</dbReference>
<comment type="similarity">
    <text evidence="1">Belongs to the UDPGP type 2 family.</text>
</comment>
<dbReference type="EMBL" id="ONZF01000006">
    <property type="protein sequence ID" value="SPJ24874.1"/>
    <property type="molecule type" value="Genomic_DNA"/>
</dbReference>
<dbReference type="InterPro" id="IPR005835">
    <property type="entry name" value="NTP_transferase_dom"/>
</dbReference>
<sequence>MTQSTVRTAIFPVAGMGTRFLPATKAVPKELLPVVDTPLIQFAIDEARAAGVERFVFVTHPSKAAIERHVRNDANLSRQLRHKGKNAIARKLEEAALDSVRHDVVFTMQDEALGLGHAVKCAAPHVLPGAVAVILPDDLILGRGAIGEMIGAYQTAGVGHMVATMEVDADKVSSYGVLDPVSRNGQIVTARGMVEKPAPDAAPSRQAVVGRYILDGSIFTDLHAIAPGTGGEYQLTDAIARGADRVGLAGFAFSGRRFDCGSKEGMLAATLFRAREDAAFADVLAEYAQPVEDPAERVVAA</sequence>